<reference evidence="8 9" key="1">
    <citation type="journal article" date="2010" name="Science">
        <title>Genomic analysis of organismal complexity in the multicellular green alga Volvox carteri.</title>
        <authorList>
            <person name="Prochnik S.E."/>
            <person name="Umen J."/>
            <person name="Nedelcu A.M."/>
            <person name="Hallmann A."/>
            <person name="Miller S.M."/>
            <person name="Nishii I."/>
            <person name="Ferris P."/>
            <person name="Kuo A."/>
            <person name="Mitros T."/>
            <person name="Fritz-Laylin L.K."/>
            <person name="Hellsten U."/>
            <person name="Chapman J."/>
            <person name="Simakov O."/>
            <person name="Rensing S.A."/>
            <person name="Terry A."/>
            <person name="Pangilinan J."/>
            <person name="Kapitonov V."/>
            <person name="Jurka J."/>
            <person name="Salamov A."/>
            <person name="Shapiro H."/>
            <person name="Schmutz J."/>
            <person name="Grimwood J."/>
            <person name="Lindquist E."/>
            <person name="Lucas S."/>
            <person name="Grigoriev I.V."/>
            <person name="Schmitt R."/>
            <person name="Kirk D."/>
            <person name="Rokhsar D.S."/>
        </authorList>
    </citation>
    <scope>NUCLEOTIDE SEQUENCE [LARGE SCALE GENOMIC DNA]</scope>
    <source>
        <strain evidence="9">f. Nagariensis / Eve</strain>
    </source>
</reference>
<evidence type="ECO:0000256" key="5">
    <source>
        <dbReference type="ARBA" id="ARBA00023157"/>
    </source>
</evidence>
<dbReference type="Proteomes" id="UP000001058">
    <property type="component" value="Unassembled WGS sequence"/>
</dbReference>
<dbReference type="Gene3D" id="2.102.10.10">
    <property type="entry name" value="Rieske [2Fe-2S] iron-sulphur domain"/>
    <property type="match status" value="1"/>
</dbReference>
<dbReference type="PANTHER" id="PTHR13847:SF281">
    <property type="entry name" value="FAD DEPENDENT OXIDOREDUCTASE DOMAIN-CONTAINING PROTEIN"/>
    <property type="match status" value="1"/>
</dbReference>
<dbReference type="InterPro" id="IPR036922">
    <property type="entry name" value="Rieske_2Fe-2S_sf"/>
</dbReference>
<dbReference type="GO" id="GO:0051537">
    <property type="term" value="F:2 iron, 2 sulfur cluster binding"/>
    <property type="evidence" value="ECO:0007669"/>
    <property type="project" value="UniProtKB-KW"/>
</dbReference>
<dbReference type="OrthoDB" id="429143at2759"/>
<dbReference type="STRING" id="3068.D8TJ13"/>
<keyword evidence="3" id="KW-0408">Iron</keyword>
<keyword evidence="4" id="KW-0411">Iron-sulfur</keyword>
<evidence type="ECO:0000313" key="8">
    <source>
        <dbReference type="EMBL" id="EFJ52294.1"/>
    </source>
</evidence>
<dbReference type="GO" id="GO:0046872">
    <property type="term" value="F:metal ion binding"/>
    <property type="evidence" value="ECO:0007669"/>
    <property type="project" value="UniProtKB-KW"/>
</dbReference>
<dbReference type="AlphaFoldDB" id="D8TJ13"/>
<dbReference type="Pfam" id="PF01266">
    <property type="entry name" value="DAO"/>
    <property type="match status" value="1"/>
</dbReference>
<feature type="region of interest" description="Disordered" evidence="6">
    <location>
        <begin position="50"/>
        <end position="72"/>
    </location>
</feature>
<accession>D8TJ13</accession>
<dbReference type="PROSITE" id="PS51296">
    <property type="entry name" value="RIESKE"/>
    <property type="match status" value="1"/>
</dbReference>
<dbReference type="InterPro" id="IPR017941">
    <property type="entry name" value="Rieske_2Fe-2S"/>
</dbReference>
<dbReference type="InterPro" id="IPR036188">
    <property type="entry name" value="FAD/NAD-bd_sf"/>
</dbReference>
<dbReference type="InParanoid" id="D8TJ13"/>
<dbReference type="KEGG" id="vcn:VOLCADRAFT_86574"/>
<dbReference type="RefSeq" id="XP_002946367.1">
    <property type="nucleotide sequence ID" value="XM_002946321.1"/>
</dbReference>
<dbReference type="InterPro" id="IPR005805">
    <property type="entry name" value="Rieske_Fe-S_prot_C"/>
</dbReference>
<evidence type="ECO:0000256" key="6">
    <source>
        <dbReference type="SAM" id="MobiDB-lite"/>
    </source>
</evidence>
<dbReference type="SUPFAM" id="SSF51905">
    <property type="entry name" value="FAD/NAD(P)-binding domain"/>
    <property type="match status" value="1"/>
</dbReference>
<gene>
    <name evidence="8" type="ORF">VOLCADRAFT_86574</name>
</gene>
<dbReference type="PRINTS" id="PR00162">
    <property type="entry name" value="RIESKE"/>
</dbReference>
<dbReference type="EMBL" id="GL378324">
    <property type="protein sequence ID" value="EFJ52294.1"/>
    <property type="molecule type" value="Genomic_DNA"/>
</dbReference>
<dbReference type="GO" id="GO:0005737">
    <property type="term" value="C:cytoplasm"/>
    <property type="evidence" value="ECO:0007669"/>
    <property type="project" value="TreeGrafter"/>
</dbReference>
<dbReference type="GeneID" id="9624493"/>
<feature type="region of interest" description="Disordered" evidence="6">
    <location>
        <begin position="187"/>
        <end position="211"/>
    </location>
</feature>
<evidence type="ECO:0000256" key="1">
    <source>
        <dbReference type="ARBA" id="ARBA00022714"/>
    </source>
</evidence>
<dbReference type="Pfam" id="PF00355">
    <property type="entry name" value="Rieske"/>
    <property type="match status" value="1"/>
</dbReference>
<evidence type="ECO:0000313" key="9">
    <source>
        <dbReference type="Proteomes" id="UP000001058"/>
    </source>
</evidence>
<sequence>MSAANPIAEAVGGGAVKQGAASAAGFDVAPMGPVPTASIADTPTLTAPPIWVPHTSKAPPPLRTPWSQEELRQRHPPLQEDLVADVVVVGAGLAGLSTAYRLAKAGKSVVVLESRLVGSGSAGRGLGQISTWANDTYREIERVAGLERARQVAAAHAAAVAFVRQVVSDEGIDCDLTEVEGAVQMDLSPGEPHQQRQQRKGADSGSSSGSSYIRGSEVLREELAACCRAGVEGAHIEFRQRGVLGGGAGWKGGGGKGAEEGFAVEEVLVLPGCLNLHPVKYLRGLAEAVLKHGGRIFEHTRAKGGLVTGPSGGVVKTWQGHIARAREAVVLATHSPINRNQLWVHDRQLPRRDYVVALEVPRGVVPPHYSQLITLGPPASRTFLPARLLPLPTSFLPPPRSRHTIRLAPMPGHHLVAGEGGGGAASSYGDPWARLEHWARTRLPMCGRTLYAWSGSDYYPADMLGLYGRDPLDLSRPPVYIITGHGGQEWTGATLGSGVVSGAVVGGEAEVPWGEAYRPARVFRGATGKYISELGLYFSTVGFALLKHVVPRSLGDVVGLVAPGAVERSIKPGAGRVAQHGLLKKALYRDPEGRLYVRSALCTHLGCCVEWNPLDRTFDCPCHGSQYDACGTCIHGPAVGDLEDLGHRK</sequence>
<proteinExistence type="predicted"/>
<protein>
    <recommendedName>
        <fullName evidence="7">Rieske domain-containing protein</fullName>
    </recommendedName>
</protein>
<evidence type="ECO:0000259" key="7">
    <source>
        <dbReference type="PROSITE" id="PS51296"/>
    </source>
</evidence>
<dbReference type="InterPro" id="IPR006076">
    <property type="entry name" value="FAD-dep_OxRdtase"/>
</dbReference>
<keyword evidence="9" id="KW-1185">Reference proteome</keyword>
<organism evidence="9">
    <name type="scientific">Volvox carteri f. nagariensis</name>
    <dbReference type="NCBI Taxonomy" id="3068"/>
    <lineage>
        <taxon>Eukaryota</taxon>
        <taxon>Viridiplantae</taxon>
        <taxon>Chlorophyta</taxon>
        <taxon>core chlorophytes</taxon>
        <taxon>Chlorophyceae</taxon>
        <taxon>CS clade</taxon>
        <taxon>Chlamydomonadales</taxon>
        <taxon>Volvocaceae</taxon>
        <taxon>Volvox</taxon>
    </lineage>
</organism>
<keyword evidence="1" id="KW-0001">2Fe-2S</keyword>
<evidence type="ECO:0000256" key="4">
    <source>
        <dbReference type="ARBA" id="ARBA00023014"/>
    </source>
</evidence>
<dbReference type="SUPFAM" id="SSF50022">
    <property type="entry name" value="ISP domain"/>
    <property type="match status" value="1"/>
</dbReference>
<evidence type="ECO:0000256" key="2">
    <source>
        <dbReference type="ARBA" id="ARBA00022723"/>
    </source>
</evidence>
<dbReference type="PANTHER" id="PTHR13847">
    <property type="entry name" value="SARCOSINE DEHYDROGENASE-RELATED"/>
    <property type="match status" value="1"/>
</dbReference>
<name>D8TJ13_VOLCA</name>
<dbReference type="GO" id="GO:0016020">
    <property type="term" value="C:membrane"/>
    <property type="evidence" value="ECO:0007669"/>
    <property type="project" value="InterPro"/>
</dbReference>
<feature type="domain" description="Rieske" evidence="7">
    <location>
        <begin position="562"/>
        <end position="649"/>
    </location>
</feature>
<keyword evidence="5" id="KW-1015">Disulfide bond</keyword>
<dbReference type="Gene3D" id="3.30.9.10">
    <property type="entry name" value="D-Amino Acid Oxidase, subunit A, domain 2"/>
    <property type="match status" value="2"/>
</dbReference>
<dbReference type="eggNOG" id="KOG1671">
    <property type="taxonomic scope" value="Eukaryota"/>
</dbReference>
<keyword evidence="2" id="KW-0479">Metal-binding</keyword>
<dbReference type="Gene3D" id="3.50.50.60">
    <property type="entry name" value="FAD/NAD(P)-binding domain"/>
    <property type="match status" value="2"/>
</dbReference>
<evidence type="ECO:0000256" key="3">
    <source>
        <dbReference type="ARBA" id="ARBA00023004"/>
    </source>
</evidence>